<comment type="caution">
    <text evidence="2">The sequence shown here is derived from an EMBL/GenBank/DDBJ whole genome shotgun (WGS) entry which is preliminary data.</text>
</comment>
<proteinExistence type="predicted"/>
<evidence type="ECO:0000256" key="1">
    <source>
        <dbReference type="SAM" id="Phobius"/>
    </source>
</evidence>
<keyword evidence="3" id="KW-1185">Reference proteome</keyword>
<dbReference type="EMBL" id="JAROCB010000003">
    <property type="protein sequence ID" value="MDN4597628.1"/>
    <property type="molecule type" value="Genomic_DNA"/>
</dbReference>
<feature type="transmembrane region" description="Helical" evidence="1">
    <location>
        <begin position="52"/>
        <end position="69"/>
    </location>
</feature>
<dbReference type="Proteomes" id="UP001174210">
    <property type="component" value="Unassembled WGS sequence"/>
</dbReference>
<organism evidence="2 3">
    <name type="scientific">Leifsonia virtsii</name>
    <dbReference type="NCBI Taxonomy" id="3035915"/>
    <lineage>
        <taxon>Bacteria</taxon>
        <taxon>Bacillati</taxon>
        <taxon>Actinomycetota</taxon>
        <taxon>Actinomycetes</taxon>
        <taxon>Micrococcales</taxon>
        <taxon>Microbacteriaceae</taxon>
        <taxon>Leifsonia</taxon>
    </lineage>
</organism>
<keyword evidence="1" id="KW-0472">Membrane</keyword>
<feature type="transmembrane region" description="Helical" evidence="1">
    <location>
        <begin position="81"/>
        <end position="104"/>
    </location>
</feature>
<protein>
    <submittedName>
        <fullName evidence="2">Uncharacterized protein</fullName>
    </submittedName>
</protein>
<sequence>MARLPSDVKRHVHRDTNVTLTRLRDLRREPLSVRLQVEAELRRRASDDSPNLELTIAGLAVAFIALLVAPTSPAHLQHVSWPSNIIAGIIIGIGAAIIVSPFAIRALAAQERRVRATVWLAAYAEEPGATTHLARRGRVLRRNQHGAR</sequence>
<name>A0ABT8IY87_9MICO</name>
<dbReference type="RefSeq" id="WP_301218840.1">
    <property type="nucleotide sequence ID" value="NZ_JAROCB010000003.1"/>
</dbReference>
<reference evidence="2" key="1">
    <citation type="submission" date="2023-03" db="EMBL/GenBank/DDBJ databases">
        <title>MT1 and MT2 Draft Genomes of Novel Species.</title>
        <authorList>
            <person name="Venkateswaran K."/>
        </authorList>
    </citation>
    <scope>NUCLEOTIDE SEQUENCE</scope>
    <source>
        <strain evidence="2">F6_8S_P_1A</strain>
    </source>
</reference>
<keyword evidence="1" id="KW-1133">Transmembrane helix</keyword>
<accession>A0ABT8IY87</accession>
<evidence type="ECO:0000313" key="2">
    <source>
        <dbReference type="EMBL" id="MDN4597628.1"/>
    </source>
</evidence>
<keyword evidence="1" id="KW-0812">Transmembrane</keyword>
<evidence type="ECO:0000313" key="3">
    <source>
        <dbReference type="Proteomes" id="UP001174210"/>
    </source>
</evidence>
<gene>
    <name evidence="2" type="ORF">P5G59_10790</name>
</gene>